<protein>
    <submittedName>
        <fullName evidence="2">Uncharacterized protein</fullName>
    </submittedName>
</protein>
<dbReference type="KEGG" id="vga:BSQ33_17750"/>
<gene>
    <name evidence="2" type="ORF">BSQ33_17750</name>
</gene>
<reference evidence="2 3" key="1">
    <citation type="submission" date="2016-12" db="EMBL/GenBank/DDBJ databases">
        <authorList>
            <person name="Song W.-J."/>
            <person name="Kurnit D.M."/>
        </authorList>
    </citation>
    <scope>NUCLEOTIDE SEQUENCE [LARGE SCALE GENOMIC DNA]</scope>
    <source>
        <strain evidence="2 3">ATCC 43942</strain>
    </source>
</reference>
<sequence>MRFKHCNRKYRVILALFLLPLLNGCASHTEPQPVIQTQYVLPPEGIIVPCYKPSISGTWPEIVTEDIPRLKSALSQCAGRADDYLQWRASKVTP</sequence>
<dbReference type="Pfam" id="PF23793">
    <property type="entry name" value="LysC"/>
    <property type="match status" value="1"/>
</dbReference>
<name>A0A1Z2SKE5_VIBGA</name>
<evidence type="ECO:0000313" key="3">
    <source>
        <dbReference type="Proteomes" id="UP000196708"/>
    </source>
</evidence>
<evidence type="ECO:0000256" key="1">
    <source>
        <dbReference type="SAM" id="SignalP"/>
    </source>
</evidence>
<evidence type="ECO:0000313" key="2">
    <source>
        <dbReference type="EMBL" id="ASA57596.1"/>
    </source>
</evidence>
<feature type="signal peptide" evidence="1">
    <location>
        <begin position="1"/>
        <end position="28"/>
    </location>
</feature>
<proteinExistence type="predicted"/>
<dbReference type="Proteomes" id="UP000196708">
    <property type="component" value="Chromosome 2"/>
</dbReference>
<dbReference type="EMBL" id="CP018836">
    <property type="protein sequence ID" value="ASA57596.1"/>
    <property type="molecule type" value="Genomic_DNA"/>
</dbReference>
<accession>A0A1Z2SKE5</accession>
<dbReference type="AlphaFoldDB" id="A0A1Z2SKE5"/>
<dbReference type="InterPro" id="IPR058979">
    <property type="entry name" value="LysC-like"/>
</dbReference>
<keyword evidence="1" id="KW-0732">Signal</keyword>
<organism evidence="2 3">
    <name type="scientific">Vibrio gazogenes</name>
    <dbReference type="NCBI Taxonomy" id="687"/>
    <lineage>
        <taxon>Bacteria</taxon>
        <taxon>Pseudomonadati</taxon>
        <taxon>Pseudomonadota</taxon>
        <taxon>Gammaproteobacteria</taxon>
        <taxon>Vibrionales</taxon>
        <taxon>Vibrionaceae</taxon>
        <taxon>Vibrio</taxon>
    </lineage>
</organism>
<feature type="chain" id="PRO_5011254094" evidence="1">
    <location>
        <begin position="29"/>
        <end position="94"/>
    </location>
</feature>